<protein>
    <submittedName>
        <fullName evidence="2">Uncharacterized protein</fullName>
    </submittedName>
</protein>
<dbReference type="Proteomes" id="UP000620224">
    <property type="component" value="Unassembled WGS sequence"/>
</dbReference>
<accession>A0A918J1U9</accession>
<proteinExistence type="predicted"/>
<evidence type="ECO:0000313" key="3">
    <source>
        <dbReference type="Proteomes" id="UP000620224"/>
    </source>
</evidence>
<comment type="caution">
    <text evidence="2">The sequence shown here is derived from an EMBL/GenBank/DDBJ whole genome shotgun (WGS) entry which is preliminary data.</text>
</comment>
<reference evidence="2" key="2">
    <citation type="submission" date="2020-09" db="EMBL/GenBank/DDBJ databases">
        <authorList>
            <person name="Sun Q."/>
            <person name="Ohkuma M."/>
        </authorList>
    </citation>
    <scope>NUCLEOTIDE SEQUENCE</scope>
    <source>
        <strain evidence="2">JCM 4490</strain>
    </source>
</reference>
<organism evidence="2 3">
    <name type="scientific">Streptomyces lucensis JCM 4490</name>
    <dbReference type="NCBI Taxonomy" id="1306176"/>
    <lineage>
        <taxon>Bacteria</taxon>
        <taxon>Bacillati</taxon>
        <taxon>Actinomycetota</taxon>
        <taxon>Actinomycetes</taxon>
        <taxon>Kitasatosporales</taxon>
        <taxon>Streptomycetaceae</taxon>
        <taxon>Streptomyces</taxon>
    </lineage>
</organism>
<gene>
    <name evidence="2" type="ORF">GCM10010503_20270</name>
</gene>
<reference evidence="2" key="1">
    <citation type="journal article" date="2014" name="Int. J. Syst. Evol. Microbiol.">
        <title>Complete genome sequence of Corynebacterium casei LMG S-19264T (=DSM 44701T), isolated from a smear-ripened cheese.</title>
        <authorList>
            <consortium name="US DOE Joint Genome Institute (JGI-PGF)"/>
            <person name="Walter F."/>
            <person name="Albersmeier A."/>
            <person name="Kalinowski J."/>
            <person name="Ruckert C."/>
        </authorList>
    </citation>
    <scope>NUCLEOTIDE SEQUENCE</scope>
    <source>
        <strain evidence="2">JCM 4490</strain>
    </source>
</reference>
<feature type="compositionally biased region" description="Basic and acidic residues" evidence="1">
    <location>
        <begin position="342"/>
        <end position="351"/>
    </location>
</feature>
<evidence type="ECO:0000256" key="1">
    <source>
        <dbReference type="SAM" id="MobiDB-lite"/>
    </source>
</evidence>
<sequence>MPASTFGPPATCALGRAARELGLSRDEFDLAVQLGRIRTVPGGSGGAGRRVERAEIDRLRAQDGFPEALQEQVRVVGTAQGAALMGIPAGRFTRLARLGLLAPVAFHLNRYRTVVWLYMARELRDFTSDAENARLLKGRTPETLRGLLEAGVDLRARNWRGRRLGFLLRRAGDPWARAGAVAAFLAPVEVADIVRDPNERACLNRALPAPPAHGVPGSPAAHLAERLMTAQDTDEIEWLRSELTRAIEEARALPPARRPAGRGAGPGARRTARPVAPMARTVTRTPELMARACEPGGEPALRASERCGDGPAVRPPSPSAARDRRPGQGPHRRARGLRGWLRRREPRPVRA</sequence>
<evidence type="ECO:0000313" key="2">
    <source>
        <dbReference type="EMBL" id="GGW43533.1"/>
    </source>
</evidence>
<feature type="compositionally biased region" description="Low complexity" evidence="1">
    <location>
        <begin position="267"/>
        <end position="277"/>
    </location>
</feature>
<feature type="compositionally biased region" description="Basic residues" evidence="1">
    <location>
        <begin position="330"/>
        <end position="341"/>
    </location>
</feature>
<name>A0A918J1U9_9ACTN</name>
<feature type="region of interest" description="Disordered" evidence="1">
    <location>
        <begin position="298"/>
        <end position="351"/>
    </location>
</feature>
<dbReference type="EMBL" id="BMUE01000003">
    <property type="protein sequence ID" value="GGW43533.1"/>
    <property type="molecule type" value="Genomic_DNA"/>
</dbReference>
<dbReference type="RefSeq" id="WP_229815978.1">
    <property type="nucleotide sequence ID" value="NZ_BMUE01000003.1"/>
</dbReference>
<dbReference type="AlphaFoldDB" id="A0A918J1U9"/>
<dbReference type="Pfam" id="PF19934">
    <property type="entry name" value="DUF6397"/>
    <property type="match status" value="1"/>
</dbReference>
<dbReference type="InterPro" id="IPR045652">
    <property type="entry name" value="DUF6397"/>
</dbReference>
<keyword evidence="3" id="KW-1185">Reference proteome</keyword>
<feature type="region of interest" description="Disordered" evidence="1">
    <location>
        <begin position="250"/>
        <end position="277"/>
    </location>
</feature>